<feature type="transmembrane region" description="Helical" evidence="1">
    <location>
        <begin position="38"/>
        <end position="56"/>
    </location>
</feature>
<evidence type="ECO:0000256" key="1">
    <source>
        <dbReference type="SAM" id="Phobius"/>
    </source>
</evidence>
<keyword evidence="1" id="KW-0812">Transmembrane</keyword>
<evidence type="ECO:0000313" key="3">
    <source>
        <dbReference type="Proteomes" id="UP000305517"/>
    </source>
</evidence>
<dbReference type="OrthoDB" id="9813621at2"/>
<gene>
    <name evidence="2" type="ORF">FDY95_12065</name>
</gene>
<keyword evidence="3" id="KW-1185">Reference proteome</keyword>
<proteinExistence type="predicted"/>
<accession>A0A5R8WSC3</accession>
<sequence length="183" mass="19351">MNLTKSLTRVSLITGALLLVPLLAMQFTAEVNWSPFDFVVMGALLFSVGMALELVASQRGPVVYRLAAAGAILTTLLLVWSNLAVGFIGSGPNAANLLCGAVPLLALGGAFMVRFQAHGMAYAMVAAALLQLLVPVLALLVSHLEVKPQEWGISVVFAAFWLGSAWLFQRADTSNGALKQRLA</sequence>
<name>A0A5R8WSC3_9BACT</name>
<protein>
    <submittedName>
        <fullName evidence="2">Uncharacterized protein</fullName>
    </submittedName>
</protein>
<evidence type="ECO:0000313" key="2">
    <source>
        <dbReference type="EMBL" id="TLM93343.1"/>
    </source>
</evidence>
<organism evidence="2 3">
    <name type="scientific">Hymenobacter jeollabukensis</name>
    <dbReference type="NCBI Taxonomy" id="2025313"/>
    <lineage>
        <taxon>Bacteria</taxon>
        <taxon>Pseudomonadati</taxon>
        <taxon>Bacteroidota</taxon>
        <taxon>Cytophagia</taxon>
        <taxon>Cytophagales</taxon>
        <taxon>Hymenobacteraceae</taxon>
        <taxon>Hymenobacter</taxon>
    </lineage>
</organism>
<feature type="transmembrane region" description="Helical" evidence="1">
    <location>
        <begin position="120"/>
        <end position="139"/>
    </location>
</feature>
<feature type="transmembrane region" description="Helical" evidence="1">
    <location>
        <begin position="63"/>
        <end position="88"/>
    </location>
</feature>
<dbReference type="Proteomes" id="UP000305517">
    <property type="component" value="Unassembled WGS sequence"/>
</dbReference>
<comment type="caution">
    <text evidence="2">The sequence shown here is derived from an EMBL/GenBank/DDBJ whole genome shotgun (WGS) entry which is preliminary data.</text>
</comment>
<dbReference type="AlphaFoldDB" id="A0A5R8WSC3"/>
<feature type="transmembrane region" description="Helical" evidence="1">
    <location>
        <begin position="94"/>
        <end position="113"/>
    </location>
</feature>
<keyword evidence="1" id="KW-1133">Transmembrane helix</keyword>
<dbReference type="EMBL" id="VAJM01000004">
    <property type="protein sequence ID" value="TLM93343.1"/>
    <property type="molecule type" value="Genomic_DNA"/>
</dbReference>
<dbReference type="RefSeq" id="WP_138078008.1">
    <property type="nucleotide sequence ID" value="NZ_VAJM01000004.1"/>
</dbReference>
<feature type="transmembrane region" description="Helical" evidence="1">
    <location>
        <begin position="151"/>
        <end position="168"/>
    </location>
</feature>
<reference evidence="2 3" key="1">
    <citation type="submission" date="2019-05" db="EMBL/GenBank/DDBJ databases">
        <title>Hymenobacter edaphi sp. nov., isolated from abandoned arsenic-contaminated farmland soil.</title>
        <authorList>
            <person name="Nie L."/>
        </authorList>
    </citation>
    <scope>NUCLEOTIDE SEQUENCE [LARGE SCALE GENOMIC DNA]</scope>
    <source>
        <strain evidence="2 3">1-3-3-8</strain>
    </source>
</reference>
<keyword evidence="1" id="KW-0472">Membrane</keyword>